<dbReference type="PANTHER" id="PTHR13598:SF1">
    <property type="entry name" value="AT07567P-RELATED"/>
    <property type="match status" value="1"/>
</dbReference>
<evidence type="ECO:0000313" key="11">
    <source>
        <dbReference type="Proteomes" id="UP000507470"/>
    </source>
</evidence>
<dbReference type="Pfam" id="PF10225">
    <property type="entry name" value="NEMP"/>
    <property type="match status" value="1"/>
</dbReference>
<keyword evidence="3 9" id="KW-0812">Transmembrane</keyword>
<keyword evidence="4" id="KW-0732">Signal</keyword>
<feature type="transmembrane region" description="Helical" evidence="9">
    <location>
        <begin position="269"/>
        <end position="287"/>
    </location>
</feature>
<evidence type="ECO:0000256" key="8">
    <source>
        <dbReference type="SAM" id="MobiDB-lite"/>
    </source>
</evidence>
<proteinExistence type="inferred from homology"/>
<dbReference type="GO" id="GO:0005637">
    <property type="term" value="C:nuclear inner membrane"/>
    <property type="evidence" value="ECO:0007669"/>
    <property type="project" value="UniProtKB-SubCell"/>
</dbReference>
<protein>
    <submittedName>
        <fullName evidence="10">Nuclear envelope integral membrane protein 1</fullName>
    </submittedName>
</protein>
<organism evidence="10 11">
    <name type="scientific">Mytilus coruscus</name>
    <name type="common">Sea mussel</name>
    <dbReference type="NCBI Taxonomy" id="42192"/>
    <lineage>
        <taxon>Eukaryota</taxon>
        <taxon>Metazoa</taxon>
        <taxon>Spiralia</taxon>
        <taxon>Lophotrochozoa</taxon>
        <taxon>Mollusca</taxon>
        <taxon>Bivalvia</taxon>
        <taxon>Autobranchia</taxon>
        <taxon>Pteriomorphia</taxon>
        <taxon>Mytilida</taxon>
        <taxon>Mytiloidea</taxon>
        <taxon>Mytilidae</taxon>
        <taxon>Mytilinae</taxon>
        <taxon>Mytilus</taxon>
    </lineage>
</organism>
<evidence type="ECO:0000256" key="2">
    <source>
        <dbReference type="ARBA" id="ARBA00005748"/>
    </source>
</evidence>
<evidence type="ECO:0000256" key="7">
    <source>
        <dbReference type="ARBA" id="ARBA00023242"/>
    </source>
</evidence>
<keyword evidence="11" id="KW-1185">Reference proteome</keyword>
<feature type="transmembrane region" description="Helical" evidence="9">
    <location>
        <begin position="238"/>
        <end position="257"/>
    </location>
</feature>
<gene>
    <name evidence="10" type="ORF">MCOR_8636</name>
</gene>
<evidence type="ECO:0000256" key="6">
    <source>
        <dbReference type="ARBA" id="ARBA00023136"/>
    </source>
</evidence>
<feature type="transmembrane region" description="Helical" evidence="9">
    <location>
        <begin position="208"/>
        <end position="226"/>
    </location>
</feature>
<dbReference type="InterPro" id="IPR019358">
    <property type="entry name" value="NEMP_fam"/>
</dbReference>
<reference evidence="10 11" key="1">
    <citation type="submission" date="2020-06" db="EMBL/GenBank/DDBJ databases">
        <authorList>
            <person name="Li R."/>
            <person name="Bekaert M."/>
        </authorList>
    </citation>
    <scope>NUCLEOTIDE SEQUENCE [LARGE SCALE GENOMIC DNA]</scope>
    <source>
        <strain evidence="11">wild</strain>
    </source>
</reference>
<accession>A0A6J8AJV4</accession>
<sequence>MELSLVSLLFYGSLTLFSVVIASKNCYPPECFSISKEAQSKTITVKNSSWTIFCYEGKPENAFLLWSNPVLKISTNNGTSESFQFICGDTPDQVEEKKESGMQLPQVLQNLRFMFNVDLKDMSFSPFNQSCIGIHSNQQYTAEFKYKRIELWYVAYLFIGLLIFLYAKHLSQNVNLQYGSGVSLGIIASLLILMIILHRVFPQSLKKLGYLMVLSSCCASMYFWQLFATSFSSTVMSYWKWILGYIAVTGFLSFGACYKYGPITDQKSLNILQWLIQALGVLMIYQGTQIPQISVAIIMVILTMYNLPKGLYSNKLTRYFRYKLFKPKVRLLTEEEYQKQGYEETKKALEDLRKFCQSPECKPWKVISKLKSPDRFASFIEGDSWHVNDQELLEYDSFNDEELHTENEEEEEENIISEDENPE</sequence>
<evidence type="ECO:0000313" key="10">
    <source>
        <dbReference type="EMBL" id="CAC5369443.1"/>
    </source>
</evidence>
<dbReference type="AlphaFoldDB" id="A0A6J8AJV4"/>
<dbReference type="Proteomes" id="UP000507470">
    <property type="component" value="Unassembled WGS sequence"/>
</dbReference>
<feature type="transmembrane region" description="Helical" evidence="9">
    <location>
        <begin position="176"/>
        <end position="196"/>
    </location>
</feature>
<dbReference type="EMBL" id="CACVKT020001604">
    <property type="protein sequence ID" value="CAC5369443.1"/>
    <property type="molecule type" value="Genomic_DNA"/>
</dbReference>
<feature type="compositionally biased region" description="Acidic residues" evidence="8">
    <location>
        <begin position="407"/>
        <end position="423"/>
    </location>
</feature>
<comment type="subcellular location">
    <subcellularLocation>
        <location evidence="1">Nucleus inner membrane</location>
        <topology evidence="1">Multi-pass membrane protein</topology>
        <orientation evidence="1">Nucleoplasmic side</orientation>
    </subcellularLocation>
</comment>
<name>A0A6J8AJV4_MYTCO</name>
<keyword evidence="7" id="KW-0539">Nucleus</keyword>
<feature type="transmembrane region" description="Helical" evidence="9">
    <location>
        <begin position="6"/>
        <end position="27"/>
    </location>
</feature>
<dbReference type="OrthoDB" id="509138at2759"/>
<evidence type="ECO:0000256" key="3">
    <source>
        <dbReference type="ARBA" id="ARBA00022692"/>
    </source>
</evidence>
<feature type="transmembrane region" description="Helical" evidence="9">
    <location>
        <begin position="293"/>
        <end position="312"/>
    </location>
</feature>
<dbReference type="PANTHER" id="PTHR13598">
    <property type="entry name" value="AT07567P-RELATED"/>
    <property type="match status" value="1"/>
</dbReference>
<evidence type="ECO:0000256" key="9">
    <source>
        <dbReference type="SAM" id="Phobius"/>
    </source>
</evidence>
<evidence type="ECO:0000256" key="1">
    <source>
        <dbReference type="ARBA" id="ARBA00004575"/>
    </source>
</evidence>
<evidence type="ECO:0000256" key="5">
    <source>
        <dbReference type="ARBA" id="ARBA00022989"/>
    </source>
</evidence>
<keyword evidence="6 9" id="KW-0472">Membrane</keyword>
<keyword evidence="5 9" id="KW-1133">Transmembrane helix</keyword>
<feature type="transmembrane region" description="Helical" evidence="9">
    <location>
        <begin position="151"/>
        <end position="170"/>
    </location>
</feature>
<evidence type="ECO:0000256" key="4">
    <source>
        <dbReference type="ARBA" id="ARBA00022729"/>
    </source>
</evidence>
<feature type="region of interest" description="Disordered" evidence="8">
    <location>
        <begin position="398"/>
        <end position="423"/>
    </location>
</feature>
<comment type="similarity">
    <text evidence="2">Belongs to the NEMP family.</text>
</comment>